<accession>A0A8J6PDX0</accession>
<evidence type="ECO:0000256" key="1">
    <source>
        <dbReference type="SAM" id="SignalP"/>
    </source>
</evidence>
<protein>
    <recommendedName>
        <fullName evidence="4">Sulfur globule protein CV1</fullName>
    </recommendedName>
</protein>
<evidence type="ECO:0000313" key="3">
    <source>
        <dbReference type="Proteomes" id="UP000654401"/>
    </source>
</evidence>
<dbReference type="AlphaFoldDB" id="A0A8J6PDX0"/>
<gene>
    <name evidence="2" type="ORF">H8D24_04820</name>
</gene>
<sequence length="102" mass="11363">MKKIAFSVITAAAIMASSVASAGWFGSNNNGWNNGYDDNDWPEWTPMYWMEEMMDEWDNDDDDDYYRYGGYGYAPRGYAPSPYYPAPAVAPRAPAPAAPTAQ</sequence>
<name>A0A8J6PDX0_9GAMM</name>
<proteinExistence type="predicted"/>
<comment type="caution">
    <text evidence="2">The sequence shown here is derived from an EMBL/GenBank/DDBJ whole genome shotgun (WGS) entry which is preliminary data.</text>
</comment>
<evidence type="ECO:0000313" key="2">
    <source>
        <dbReference type="EMBL" id="MBC8519715.1"/>
    </source>
</evidence>
<feature type="chain" id="PRO_5035319735" description="Sulfur globule protein CV1" evidence="1">
    <location>
        <begin position="23"/>
        <end position="102"/>
    </location>
</feature>
<dbReference type="Proteomes" id="UP000654401">
    <property type="component" value="Unassembled WGS sequence"/>
</dbReference>
<feature type="signal peptide" evidence="1">
    <location>
        <begin position="1"/>
        <end position="22"/>
    </location>
</feature>
<organism evidence="2 3">
    <name type="scientific">Candidatus Thiopontia autotrophica</name>
    <dbReference type="NCBI Taxonomy" id="2841688"/>
    <lineage>
        <taxon>Bacteria</taxon>
        <taxon>Pseudomonadati</taxon>
        <taxon>Pseudomonadota</taxon>
        <taxon>Gammaproteobacteria</taxon>
        <taxon>Candidatus Thiopontia</taxon>
    </lineage>
</organism>
<dbReference type="EMBL" id="JACNFK010000026">
    <property type="protein sequence ID" value="MBC8519715.1"/>
    <property type="molecule type" value="Genomic_DNA"/>
</dbReference>
<keyword evidence="1" id="KW-0732">Signal</keyword>
<evidence type="ECO:0008006" key="4">
    <source>
        <dbReference type="Google" id="ProtNLM"/>
    </source>
</evidence>
<reference evidence="2 3" key="1">
    <citation type="submission" date="2020-08" db="EMBL/GenBank/DDBJ databases">
        <title>Bridging the membrane lipid divide: bacteria of the FCB group superphylum have the potential to synthesize archaeal ether lipids.</title>
        <authorList>
            <person name="Villanueva L."/>
            <person name="Von Meijenfeldt F.A.B."/>
            <person name="Westbye A.B."/>
            <person name="Yadav S."/>
            <person name="Hopmans E.C."/>
            <person name="Dutilh B.E."/>
            <person name="Sinninghe Damste J.S."/>
        </authorList>
    </citation>
    <scope>NUCLEOTIDE SEQUENCE [LARGE SCALE GENOMIC DNA]</scope>
    <source>
        <strain evidence="2">NIOZ-UU100</strain>
    </source>
</reference>